<protein>
    <submittedName>
        <fullName evidence="7">Putative 2-aminoethylphosphonate ABC transporter permease subunit</fullName>
    </submittedName>
</protein>
<reference evidence="8" key="1">
    <citation type="submission" date="2017-08" db="EMBL/GenBank/DDBJ databases">
        <title>A dynamic microbial community with high functional redundancy inhabits the cold, oxic subseafloor aquifer.</title>
        <authorList>
            <person name="Tully B.J."/>
            <person name="Wheat C.G."/>
            <person name="Glazer B.T."/>
            <person name="Huber J.A."/>
        </authorList>
    </citation>
    <scope>NUCLEOTIDE SEQUENCE [LARGE SCALE GENOMIC DNA]</scope>
</reference>
<feature type="transmembrane region" description="Helical" evidence="5">
    <location>
        <begin position="557"/>
        <end position="580"/>
    </location>
</feature>
<evidence type="ECO:0000256" key="1">
    <source>
        <dbReference type="ARBA" id="ARBA00004141"/>
    </source>
</evidence>
<evidence type="ECO:0000259" key="6">
    <source>
        <dbReference type="PROSITE" id="PS50928"/>
    </source>
</evidence>
<dbReference type="InterPro" id="IPR000515">
    <property type="entry name" value="MetI-like"/>
</dbReference>
<dbReference type="EMBL" id="NVSR01000127">
    <property type="protein sequence ID" value="PCI24137.1"/>
    <property type="molecule type" value="Genomic_DNA"/>
</dbReference>
<dbReference type="CDD" id="cd06261">
    <property type="entry name" value="TM_PBP2"/>
    <property type="match status" value="2"/>
</dbReference>
<dbReference type="SUPFAM" id="SSF161098">
    <property type="entry name" value="MetI-like"/>
    <property type="match status" value="2"/>
</dbReference>
<dbReference type="GO" id="GO:0005886">
    <property type="term" value="C:plasma membrane"/>
    <property type="evidence" value="ECO:0007669"/>
    <property type="project" value="UniProtKB-SubCell"/>
</dbReference>
<keyword evidence="5" id="KW-0813">Transport</keyword>
<feature type="transmembrane region" description="Helical" evidence="5">
    <location>
        <begin position="388"/>
        <end position="407"/>
    </location>
</feature>
<feature type="domain" description="ABC transmembrane type-1" evidence="6">
    <location>
        <begin position="382"/>
        <end position="577"/>
    </location>
</feature>
<dbReference type="NCBIfam" id="TIGR03262">
    <property type="entry name" value="PhnU2"/>
    <property type="match status" value="1"/>
</dbReference>
<proteinExistence type="inferred from homology"/>
<keyword evidence="2 5" id="KW-0812">Transmembrane</keyword>
<sequence length="593" mass="65497">MLSDSTHSNPLFAIWKKGTRFLQKDFQTNLGGFFTLSLAVAVLCLVILLPLSFLFIKSFQDQDGLFIGWFNFAEYFSLLDEQGNFIGLLEGLRSFPDSAVAVSLGNSLQISLISAVLVTSLALLYAYGLSRTNIPFKGAWKVVAQIPILAPSLLPAISLFYLFGNQGILKGLLMGESIYGPIGIVLGEVIWTFPHALMILLTGLSLSDARLYEAAESMKVSKMKIFFTVTLPGMKYPLISTFFVVFTLVITDFGIPKVIGGDYSVLATDIYKQVVGQQNFQVGSVIGLILLFPALLSFYVDRRIQRKQVALVTAKSVVYKSKKNPKLDAIFLVINGLIASAILSILFMAAFASLIEFWPYNLSLTLSNYDFDQMDGGSWEAFRNSLEMAGWTALFGTPLIFSFAYLSQKMVGFRRTKNLIHLLSMIPLAVPGMVLGLAYVFFFNHPDNPLNFLYDGMTILVLCTIVHFYTVSHLTAVTALKQIDSEFEAVSASLKVTQLVTFFRVTVPICLPVILDISVYLFMNAMTTVSAVIFLYSSDTTLASIAVLNMDDAGDTAPAAAMAMMILMTSACVRLLHLVITRKMIARTQSWRK</sequence>
<feature type="transmembrane region" description="Helical" evidence="5">
    <location>
        <begin position="30"/>
        <end position="56"/>
    </location>
</feature>
<organism evidence="7 8">
    <name type="scientific">SAR324 cluster bacterium</name>
    <dbReference type="NCBI Taxonomy" id="2024889"/>
    <lineage>
        <taxon>Bacteria</taxon>
        <taxon>Deltaproteobacteria</taxon>
        <taxon>SAR324 cluster</taxon>
    </lineage>
</organism>
<keyword evidence="4 5" id="KW-0472">Membrane</keyword>
<feature type="domain" description="ABC transmembrane type-1" evidence="6">
    <location>
        <begin position="104"/>
        <end position="301"/>
    </location>
</feature>
<dbReference type="PANTHER" id="PTHR43496:SF1">
    <property type="entry name" value="POLYGALACTURONAN_RHAMNOGALACTURONAN TRANSPORT SYSTEM PERMEASE PROTEIN YTEP"/>
    <property type="match status" value="1"/>
</dbReference>
<evidence type="ECO:0000256" key="5">
    <source>
        <dbReference type="RuleBase" id="RU363032"/>
    </source>
</evidence>
<dbReference type="PANTHER" id="PTHR43496">
    <property type="entry name" value="PROTEIN LPLB"/>
    <property type="match status" value="1"/>
</dbReference>
<dbReference type="Proteomes" id="UP000218113">
    <property type="component" value="Unassembled WGS sequence"/>
</dbReference>
<evidence type="ECO:0000256" key="3">
    <source>
        <dbReference type="ARBA" id="ARBA00022989"/>
    </source>
</evidence>
<feature type="transmembrane region" description="Helical" evidence="5">
    <location>
        <begin position="452"/>
        <end position="471"/>
    </location>
</feature>
<dbReference type="PROSITE" id="PS50928">
    <property type="entry name" value="ABC_TM1"/>
    <property type="match status" value="2"/>
</dbReference>
<feature type="transmembrane region" description="Helical" evidence="5">
    <location>
        <begin position="110"/>
        <end position="130"/>
    </location>
</feature>
<dbReference type="GO" id="GO:0055085">
    <property type="term" value="P:transmembrane transport"/>
    <property type="evidence" value="ECO:0007669"/>
    <property type="project" value="InterPro"/>
</dbReference>
<feature type="transmembrane region" description="Helical" evidence="5">
    <location>
        <begin position="419"/>
        <end position="440"/>
    </location>
</feature>
<evidence type="ECO:0000313" key="8">
    <source>
        <dbReference type="Proteomes" id="UP000218113"/>
    </source>
</evidence>
<feature type="transmembrane region" description="Helical" evidence="5">
    <location>
        <begin position="280"/>
        <end position="300"/>
    </location>
</feature>
<evidence type="ECO:0000256" key="4">
    <source>
        <dbReference type="ARBA" id="ARBA00023136"/>
    </source>
</evidence>
<evidence type="ECO:0000313" key="7">
    <source>
        <dbReference type="EMBL" id="PCI24137.1"/>
    </source>
</evidence>
<dbReference type="Pfam" id="PF00528">
    <property type="entry name" value="BPD_transp_1"/>
    <property type="match status" value="2"/>
</dbReference>
<dbReference type="InterPro" id="IPR017664">
    <property type="entry name" value="AminoethylPonate_ABC_perm-1"/>
</dbReference>
<keyword evidence="3 5" id="KW-1133">Transmembrane helix</keyword>
<evidence type="ECO:0000256" key="2">
    <source>
        <dbReference type="ARBA" id="ARBA00022692"/>
    </source>
</evidence>
<feature type="transmembrane region" description="Helical" evidence="5">
    <location>
        <begin position="329"/>
        <end position="355"/>
    </location>
</feature>
<feature type="transmembrane region" description="Helical" evidence="5">
    <location>
        <begin position="178"/>
        <end position="204"/>
    </location>
</feature>
<comment type="subcellular location">
    <subcellularLocation>
        <location evidence="5">Cell membrane</location>
        <topology evidence="5">Multi-pass membrane protein</topology>
    </subcellularLocation>
    <subcellularLocation>
        <location evidence="1">Membrane</location>
        <topology evidence="1">Multi-pass membrane protein</topology>
    </subcellularLocation>
</comment>
<dbReference type="Gene3D" id="1.10.3720.10">
    <property type="entry name" value="MetI-like"/>
    <property type="match status" value="2"/>
</dbReference>
<comment type="caution">
    <text evidence="7">The sequence shown here is derived from an EMBL/GenBank/DDBJ whole genome shotgun (WGS) entry which is preliminary data.</text>
</comment>
<accession>A0A2A4STP4</accession>
<dbReference type="AlphaFoldDB" id="A0A2A4STP4"/>
<feature type="transmembrane region" description="Helical" evidence="5">
    <location>
        <begin position="142"/>
        <end position="163"/>
    </location>
</feature>
<gene>
    <name evidence="7" type="ORF">COB67_11875</name>
</gene>
<dbReference type="InterPro" id="IPR035906">
    <property type="entry name" value="MetI-like_sf"/>
</dbReference>
<name>A0A2A4STP4_9DELT</name>
<feature type="transmembrane region" description="Helical" evidence="5">
    <location>
        <begin position="225"/>
        <end position="250"/>
    </location>
</feature>
<comment type="similarity">
    <text evidence="5">Belongs to the binding-protein-dependent transport system permease family.</text>
</comment>